<dbReference type="Pfam" id="PF00072">
    <property type="entry name" value="Response_reg"/>
    <property type="match status" value="1"/>
</dbReference>
<dbReference type="SMART" id="SM00862">
    <property type="entry name" value="Trans_reg_C"/>
    <property type="match status" value="1"/>
</dbReference>
<evidence type="ECO:0000256" key="4">
    <source>
        <dbReference type="ARBA" id="ARBA00023125"/>
    </source>
</evidence>
<dbReference type="AlphaFoldDB" id="A0A926N7X8"/>
<evidence type="ECO:0000256" key="3">
    <source>
        <dbReference type="ARBA" id="ARBA00023015"/>
    </source>
</evidence>
<gene>
    <name evidence="10" type="ORF">IC620_00510</name>
</gene>
<evidence type="ECO:0000256" key="2">
    <source>
        <dbReference type="ARBA" id="ARBA00023012"/>
    </source>
</evidence>
<feature type="DNA-binding region" description="OmpR/PhoB-type" evidence="7">
    <location>
        <begin position="131"/>
        <end position="230"/>
    </location>
</feature>
<evidence type="ECO:0000256" key="6">
    <source>
        <dbReference type="PROSITE-ProRule" id="PRU00169"/>
    </source>
</evidence>
<dbReference type="SUPFAM" id="SSF52172">
    <property type="entry name" value="CheY-like"/>
    <property type="match status" value="1"/>
</dbReference>
<dbReference type="GO" id="GO:0005829">
    <property type="term" value="C:cytosol"/>
    <property type="evidence" value="ECO:0007669"/>
    <property type="project" value="TreeGrafter"/>
</dbReference>
<evidence type="ECO:0000313" key="11">
    <source>
        <dbReference type="Proteomes" id="UP000661691"/>
    </source>
</evidence>
<dbReference type="InterPro" id="IPR036388">
    <property type="entry name" value="WH-like_DNA-bd_sf"/>
</dbReference>
<protein>
    <submittedName>
        <fullName evidence="10">Response regulator transcription factor</fullName>
    </submittedName>
</protein>
<dbReference type="InterPro" id="IPR001789">
    <property type="entry name" value="Sig_transdc_resp-reg_receiver"/>
</dbReference>
<feature type="modified residue" description="4-aspartylphosphate" evidence="6">
    <location>
        <position position="55"/>
    </location>
</feature>
<dbReference type="Proteomes" id="UP000661691">
    <property type="component" value="Unassembled WGS sequence"/>
</dbReference>
<dbReference type="GO" id="GO:0006355">
    <property type="term" value="P:regulation of DNA-templated transcription"/>
    <property type="evidence" value="ECO:0007669"/>
    <property type="project" value="InterPro"/>
</dbReference>
<dbReference type="GO" id="GO:0032993">
    <property type="term" value="C:protein-DNA complex"/>
    <property type="evidence" value="ECO:0007669"/>
    <property type="project" value="TreeGrafter"/>
</dbReference>
<keyword evidence="3" id="KW-0805">Transcription regulation</keyword>
<dbReference type="InterPro" id="IPR039420">
    <property type="entry name" value="WalR-like"/>
</dbReference>
<accession>A0A926N7X8</accession>
<keyword evidence="1 6" id="KW-0597">Phosphoprotein</keyword>
<comment type="caution">
    <text evidence="10">The sequence shown here is derived from an EMBL/GenBank/DDBJ whole genome shotgun (WGS) entry which is preliminary data.</text>
</comment>
<dbReference type="PROSITE" id="PS50110">
    <property type="entry name" value="RESPONSE_REGULATORY"/>
    <property type="match status" value="1"/>
</dbReference>
<evidence type="ECO:0000259" key="8">
    <source>
        <dbReference type="PROSITE" id="PS50110"/>
    </source>
</evidence>
<dbReference type="PANTHER" id="PTHR48111">
    <property type="entry name" value="REGULATOR OF RPOS"/>
    <property type="match status" value="1"/>
</dbReference>
<evidence type="ECO:0000256" key="1">
    <source>
        <dbReference type="ARBA" id="ARBA00022553"/>
    </source>
</evidence>
<evidence type="ECO:0000259" key="9">
    <source>
        <dbReference type="PROSITE" id="PS51755"/>
    </source>
</evidence>
<dbReference type="InterPro" id="IPR001867">
    <property type="entry name" value="OmpR/PhoB-type_DNA-bd"/>
</dbReference>
<dbReference type="SMART" id="SM00448">
    <property type="entry name" value="REC"/>
    <property type="match status" value="1"/>
</dbReference>
<keyword evidence="5" id="KW-0804">Transcription</keyword>
<dbReference type="PROSITE" id="PS51755">
    <property type="entry name" value="OMPR_PHOB"/>
    <property type="match status" value="1"/>
</dbReference>
<organism evidence="10 11">
    <name type="scientific">Polycladospora coralii</name>
    <dbReference type="NCBI Taxonomy" id="2771432"/>
    <lineage>
        <taxon>Bacteria</taxon>
        <taxon>Bacillati</taxon>
        <taxon>Bacillota</taxon>
        <taxon>Bacilli</taxon>
        <taxon>Bacillales</taxon>
        <taxon>Thermoactinomycetaceae</taxon>
        <taxon>Polycladospora</taxon>
    </lineage>
</organism>
<dbReference type="GO" id="GO:0000156">
    <property type="term" value="F:phosphorelay response regulator activity"/>
    <property type="evidence" value="ECO:0007669"/>
    <property type="project" value="TreeGrafter"/>
</dbReference>
<keyword evidence="11" id="KW-1185">Reference proteome</keyword>
<keyword evidence="2" id="KW-0902">Two-component regulatory system</keyword>
<dbReference type="PANTHER" id="PTHR48111:SF43">
    <property type="entry name" value="STAGE 0 SPORULATION PROTEIN A HOMOLOG"/>
    <property type="match status" value="1"/>
</dbReference>
<feature type="domain" description="Response regulatory" evidence="8">
    <location>
        <begin position="6"/>
        <end position="119"/>
    </location>
</feature>
<name>A0A926N7X8_9BACL</name>
<keyword evidence="4 7" id="KW-0238">DNA-binding</keyword>
<dbReference type="Pfam" id="PF00486">
    <property type="entry name" value="Trans_reg_C"/>
    <property type="match status" value="1"/>
</dbReference>
<sequence length="237" mass="27284">MKMSYKVLIVEDERKIADAIQIYLQPYGYEVYVVEDFTCVETYFAEVNPHLVLLDVNLPYVDGFYLCRKIRESSAVPILFLSARNGDMEKIMGMDSGADDYMTKPFLLEVLHAKVKALLRRTYGELAHVNPSYLQIGELKLGIETLHLCYRDKEVQDLSKNEWKLLHLLMSKPEQVITREECLTALWDDQTFVDDNTLTVNVTRVRKKLRALGLTDVIETKRGIGYQFHSVLVGVAQ</sequence>
<dbReference type="GO" id="GO:0000976">
    <property type="term" value="F:transcription cis-regulatory region binding"/>
    <property type="evidence" value="ECO:0007669"/>
    <property type="project" value="TreeGrafter"/>
</dbReference>
<dbReference type="InterPro" id="IPR011006">
    <property type="entry name" value="CheY-like_superfamily"/>
</dbReference>
<dbReference type="CDD" id="cd00383">
    <property type="entry name" value="trans_reg_C"/>
    <property type="match status" value="1"/>
</dbReference>
<reference evidence="10" key="1">
    <citation type="submission" date="2020-09" db="EMBL/GenBank/DDBJ databases">
        <title>A novel bacterium of genus Hazenella, isolated from South China Sea.</title>
        <authorList>
            <person name="Huang H."/>
            <person name="Mo K."/>
            <person name="Hu Y."/>
        </authorList>
    </citation>
    <scope>NUCLEOTIDE SEQUENCE</scope>
    <source>
        <strain evidence="10">IB182357</strain>
    </source>
</reference>
<dbReference type="Gene3D" id="3.40.50.2300">
    <property type="match status" value="1"/>
</dbReference>
<dbReference type="Gene3D" id="6.10.250.690">
    <property type="match status" value="1"/>
</dbReference>
<dbReference type="SUPFAM" id="SSF46894">
    <property type="entry name" value="C-terminal effector domain of the bipartite response regulators"/>
    <property type="match status" value="1"/>
</dbReference>
<proteinExistence type="predicted"/>
<evidence type="ECO:0000256" key="5">
    <source>
        <dbReference type="ARBA" id="ARBA00023163"/>
    </source>
</evidence>
<dbReference type="InterPro" id="IPR016032">
    <property type="entry name" value="Sig_transdc_resp-reg_C-effctor"/>
</dbReference>
<evidence type="ECO:0000256" key="7">
    <source>
        <dbReference type="PROSITE-ProRule" id="PRU01091"/>
    </source>
</evidence>
<dbReference type="Gene3D" id="1.10.10.10">
    <property type="entry name" value="Winged helix-like DNA-binding domain superfamily/Winged helix DNA-binding domain"/>
    <property type="match status" value="1"/>
</dbReference>
<feature type="domain" description="OmpR/PhoB-type" evidence="9">
    <location>
        <begin position="131"/>
        <end position="230"/>
    </location>
</feature>
<dbReference type="EMBL" id="JACXAH010000002">
    <property type="protein sequence ID" value="MBD1370842.1"/>
    <property type="molecule type" value="Genomic_DNA"/>
</dbReference>
<evidence type="ECO:0000313" key="10">
    <source>
        <dbReference type="EMBL" id="MBD1370842.1"/>
    </source>
</evidence>